<keyword evidence="1" id="KW-0472">Membrane</keyword>
<feature type="transmembrane region" description="Helical" evidence="1">
    <location>
        <begin position="30"/>
        <end position="50"/>
    </location>
</feature>
<evidence type="ECO:0000313" key="3">
    <source>
        <dbReference type="EMBL" id="OGE33501.1"/>
    </source>
</evidence>
<proteinExistence type="predicted"/>
<feature type="transmembrane region" description="Helical" evidence="1">
    <location>
        <begin position="182"/>
        <end position="202"/>
    </location>
</feature>
<dbReference type="InterPro" id="IPR037185">
    <property type="entry name" value="EmrE-like"/>
</dbReference>
<accession>A0A1F5JYK6</accession>
<feature type="transmembrane region" description="Helical" evidence="1">
    <location>
        <begin position="214"/>
        <end position="233"/>
    </location>
</feature>
<dbReference type="SUPFAM" id="SSF103481">
    <property type="entry name" value="Multidrug resistance efflux transporter EmrE"/>
    <property type="match status" value="2"/>
</dbReference>
<keyword evidence="1" id="KW-1133">Transmembrane helix</keyword>
<feature type="domain" description="EamA" evidence="2">
    <location>
        <begin position="3"/>
        <end position="134"/>
    </location>
</feature>
<gene>
    <name evidence="3" type="ORF">A3D83_00845</name>
</gene>
<dbReference type="PANTHER" id="PTHR22911">
    <property type="entry name" value="ACYL-MALONYL CONDENSING ENZYME-RELATED"/>
    <property type="match status" value="1"/>
</dbReference>
<feature type="domain" description="EamA" evidence="2">
    <location>
        <begin position="157"/>
        <end position="285"/>
    </location>
</feature>
<dbReference type="PANTHER" id="PTHR22911:SF137">
    <property type="entry name" value="SOLUTE CARRIER FAMILY 35 MEMBER G2-RELATED"/>
    <property type="match status" value="1"/>
</dbReference>
<evidence type="ECO:0000259" key="2">
    <source>
        <dbReference type="Pfam" id="PF00892"/>
    </source>
</evidence>
<dbReference type="EMBL" id="MFDB01000008">
    <property type="protein sequence ID" value="OGE33501.1"/>
    <property type="molecule type" value="Genomic_DNA"/>
</dbReference>
<protein>
    <recommendedName>
        <fullName evidence="2">EamA domain-containing protein</fullName>
    </recommendedName>
</protein>
<dbReference type="GO" id="GO:0016020">
    <property type="term" value="C:membrane"/>
    <property type="evidence" value="ECO:0007669"/>
    <property type="project" value="InterPro"/>
</dbReference>
<feature type="transmembrane region" description="Helical" evidence="1">
    <location>
        <begin position="270"/>
        <end position="286"/>
    </location>
</feature>
<organism evidence="3 4">
    <name type="scientific">Candidatus Daviesbacteria bacterium RIFCSPHIGHO2_02_FULL_41_10</name>
    <dbReference type="NCBI Taxonomy" id="1797774"/>
    <lineage>
        <taxon>Bacteria</taxon>
        <taxon>Candidatus Daviesiibacteriota</taxon>
    </lineage>
</organism>
<keyword evidence="1" id="KW-0812">Transmembrane</keyword>
<dbReference type="AlphaFoldDB" id="A0A1F5JYK6"/>
<reference evidence="3 4" key="1">
    <citation type="journal article" date="2016" name="Nat. Commun.">
        <title>Thousands of microbial genomes shed light on interconnected biogeochemical processes in an aquifer system.</title>
        <authorList>
            <person name="Anantharaman K."/>
            <person name="Brown C.T."/>
            <person name="Hug L.A."/>
            <person name="Sharon I."/>
            <person name="Castelle C.J."/>
            <person name="Probst A.J."/>
            <person name="Thomas B.C."/>
            <person name="Singh A."/>
            <person name="Wilkins M.J."/>
            <person name="Karaoz U."/>
            <person name="Brodie E.L."/>
            <person name="Williams K.H."/>
            <person name="Hubbard S.S."/>
            <person name="Banfield J.F."/>
        </authorList>
    </citation>
    <scope>NUCLEOTIDE SEQUENCE [LARGE SCALE GENOMIC DNA]</scope>
</reference>
<comment type="caution">
    <text evidence="3">The sequence shown here is derived from an EMBL/GenBank/DDBJ whole genome shotgun (WGS) entry which is preliminary data.</text>
</comment>
<name>A0A1F5JYK6_9BACT</name>
<sequence length="287" mass="31861">MQWLVFSILNAFFESVSNAFGKRGALKINVLSAAWAQRFFSLFIILPLVFFTNSFQQVNYTFWIAVFATSSLNTITSLLFVKAIKDSPLSLTLPIVALTPIFLLITSPIIVGEFPKLLGVLGIITTVIGSYILNLSKRVHSPIEPLLSIVKEEGPRLMLIVAFIWSITSNIDKIAVKNSNPILFSFASTCMILFFLTIILLFKKTSFKDIFRGSMILAPIGFSSGLSYVFQMTAISMTIVPNVITVKRTSALFGIVWGKVFFKEKNIKERLIGTIIMILGVVLIAIS</sequence>
<dbReference type="Proteomes" id="UP000177258">
    <property type="component" value="Unassembled WGS sequence"/>
</dbReference>
<feature type="transmembrane region" description="Helical" evidence="1">
    <location>
        <begin position="117"/>
        <end position="136"/>
    </location>
</feature>
<dbReference type="Pfam" id="PF00892">
    <property type="entry name" value="EamA"/>
    <property type="match status" value="2"/>
</dbReference>
<evidence type="ECO:0000256" key="1">
    <source>
        <dbReference type="SAM" id="Phobius"/>
    </source>
</evidence>
<feature type="transmembrane region" description="Helical" evidence="1">
    <location>
        <begin position="93"/>
        <end position="111"/>
    </location>
</feature>
<feature type="transmembrane region" description="Helical" evidence="1">
    <location>
        <begin position="62"/>
        <end position="81"/>
    </location>
</feature>
<dbReference type="InterPro" id="IPR000620">
    <property type="entry name" value="EamA_dom"/>
</dbReference>
<evidence type="ECO:0000313" key="4">
    <source>
        <dbReference type="Proteomes" id="UP000177258"/>
    </source>
</evidence>